<feature type="region of interest" description="Disordered" evidence="1">
    <location>
        <begin position="41"/>
        <end position="63"/>
    </location>
</feature>
<dbReference type="InterPro" id="IPR008700">
    <property type="entry name" value="TypeIII_avirulence_cleave"/>
</dbReference>
<dbReference type="EMBL" id="JBFOLJ010000011">
    <property type="protein sequence ID" value="KAL2495554.1"/>
    <property type="molecule type" value="Genomic_DNA"/>
</dbReference>
<name>A0ABD1S5T9_9LAMI</name>
<keyword evidence="4" id="KW-1185">Reference proteome</keyword>
<evidence type="ECO:0000256" key="1">
    <source>
        <dbReference type="SAM" id="MobiDB-lite"/>
    </source>
</evidence>
<organism evidence="3 4">
    <name type="scientific">Forsythia ovata</name>
    <dbReference type="NCBI Taxonomy" id="205694"/>
    <lineage>
        <taxon>Eukaryota</taxon>
        <taxon>Viridiplantae</taxon>
        <taxon>Streptophyta</taxon>
        <taxon>Embryophyta</taxon>
        <taxon>Tracheophyta</taxon>
        <taxon>Spermatophyta</taxon>
        <taxon>Magnoliopsida</taxon>
        <taxon>eudicotyledons</taxon>
        <taxon>Gunneridae</taxon>
        <taxon>Pentapetalae</taxon>
        <taxon>asterids</taxon>
        <taxon>lamiids</taxon>
        <taxon>Lamiales</taxon>
        <taxon>Oleaceae</taxon>
        <taxon>Forsythieae</taxon>
        <taxon>Forsythia</taxon>
    </lineage>
</organism>
<protein>
    <submittedName>
        <fullName evidence="3">RPM1-interacting protein 4-like</fullName>
    </submittedName>
</protein>
<evidence type="ECO:0000313" key="4">
    <source>
        <dbReference type="Proteomes" id="UP001604277"/>
    </source>
</evidence>
<feature type="domain" description="RIN4 pathogenic type III effector avirulence factor Avr cleavage site" evidence="2">
    <location>
        <begin position="70"/>
        <end position="97"/>
    </location>
</feature>
<dbReference type="InterPro" id="IPR040387">
    <property type="entry name" value="RIN4/NOI4"/>
</dbReference>
<comment type="caution">
    <text evidence="3">The sequence shown here is derived from an EMBL/GenBank/DDBJ whole genome shotgun (WGS) entry which is preliminary data.</text>
</comment>
<accession>A0ABD1S5T9</accession>
<dbReference type="PANTHER" id="PTHR33159">
    <property type="entry name" value="RPM1-INTERACTING PROTEIN 4 (RIN4) FAMILY PROTEIN"/>
    <property type="match status" value="1"/>
</dbReference>
<feature type="compositionally biased region" description="Polar residues" evidence="1">
    <location>
        <begin position="179"/>
        <end position="198"/>
    </location>
</feature>
<feature type="region of interest" description="Disordered" evidence="1">
    <location>
        <begin position="135"/>
        <end position="198"/>
    </location>
</feature>
<reference evidence="4" key="1">
    <citation type="submission" date="2024-07" db="EMBL/GenBank/DDBJ databases">
        <title>Two chromosome-level genome assemblies of Korean endemic species Abeliophyllum distichum and Forsythia ovata (Oleaceae).</title>
        <authorList>
            <person name="Jang H."/>
        </authorList>
    </citation>
    <scope>NUCLEOTIDE SEQUENCE [LARGE SCALE GENOMIC DNA]</scope>
</reference>
<feature type="region of interest" description="Disordered" evidence="1">
    <location>
        <begin position="244"/>
        <end position="271"/>
    </location>
</feature>
<dbReference type="PANTHER" id="PTHR33159:SF49">
    <property type="entry name" value="RPM1-INTERACTING PROTEIN 4"/>
    <property type="match status" value="1"/>
</dbReference>
<feature type="domain" description="RIN4 pathogenic type III effector avirulence factor Avr cleavage site" evidence="2">
    <location>
        <begin position="204"/>
        <end position="238"/>
    </location>
</feature>
<gene>
    <name evidence="3" type="ORF">Fot_39311</name>
</gene>
<dbReference type="Pfam" id="PF05627">
    <property type="entry name" value="AvrRpt-cleavage"/>
    <property type="match status" value="2"/>
</dbReference>
<dbReference type="Proteomes" id="UP001604277">
    <property type="component" value="Unassembled WGS sequence"/>
</dbReference>
<feature type="compositionally biased region" description="Low complexity" evidence="1">
    <location>
        <begin position="137"/>
        <end position="155"/>
    </location>
</feature>
<sequence>MIGSGSTGIISARIAKISPTISPNQYKNQFQNLISSKISSKNQFQNQHSNRQPEKTNNLSLPTSDIQIERSHVPKFGNWEGDNVPYTAYFENARIEKVGGMRINPNDPQENPDAFNFGLSVPACVCNSPDKPVAAEKYQQGQQKSSSHKSIASESGSDRSTSDNALVQPHHQRRRSDRNSSSTENHISPSPGSNKLNYVDNFSQRSVSVPKFGEWNNKDPRAGEGFTVIFNKVKEGKQIAAAKLPSVPVQTANSHPTNHKTTTRSKMGTAA</sequence>
<dbReference type="AlphaFoldDB" id="A0ABD1S5T9"/>
<proteinExistence type="predicted"/>
<evidence type="ECO:0000313" key="3">
    <source>
        <dbReference type="EMBL" id="KAL2495554.1"/>
    </source>
</evidence>
<evidence type="ECO:0000259" key="2">
    <source>
        <dbReference type="Pfam" id="PF05627"/>
    </source>
</evidence>